<dbReference type="EMBL" id="JBHSDC010000002">
    <property type="protein sequence ID" value="MFC4230405.1"/>
    <property type="molecule type" value="Genomic_DNA"/>
</dbReference>
<evidence type="ECO:0000313" key="1">
    <source>
        <dbReference type="EMBL" id="MFC4230405.1"/>
    </source>
</evidence>
<organism evidence="1 2">
    <name type="scientific">Parasediminibacterium paludis</name>
    <dbReference type="NCBI Taxonomy" id="908966"/>
    <lineage>
        <taxon>Bacteria</taxon>
        <taxon>Pseudomonadati</taxon>
        <taxon>Bacteroidota</taxon>
        <taxon>Chitinophagia</taxon>
        <taxon>Chitinophagales</taxon>
        <taxon>Chitinophagaceae</taxon>
        <taxon>Parasediminibacterium</taxon>
    </lineage>
</organism>
<reference evidence="2" key="1">
    <citation type="journal article" date="2019" name="Int. J. Syst. Evol. Microbiol.">
        <title>The Global Catalogue of Microorganisms (GCM) 10K type strain sequencing project: providing services to taxonomists for standard genome sequencing and annotation.</title>
        <authorList>
            <consortium name="The Broad Institute Genomics Platform"/>
            <consortium name="The Broad Institute Genome Sequencing Center for Infectious Disease"/>
            <person name="Wu L."/>
            <person name="Ma J."/>
        </authorList>
    </citation>
    <scope>NUCLEOTIDE SEQUENCE [LARGE SCALE GENOMIC DNA]</scope>
    <source>
        <strain evidence="2">CECT 8010</strain>
    </source>
</reference>
<proteinExistence type="predicted"/>
<dbReference type="RefSeq" id="WP_379011544.1">
    <property type="nucleotide sequence ID" value="NZ_JBHSDC010000002.1"/>
</dbReference>
<gene>
    <name evidence="1" type="ORF">ACFOW1_00780</name>
</gene>
<name>A0ABV8PT36_9BACT</name>
<sequence>MKKIKATHIEIIYVVHQADSSFLKMNPVLKRYHFELQTLPINEFERLYGEAFNLGPIKDRCQNMPITIPQYKNDDERTFYISKEFYQKMMYHYGVSCNFFETGYVVFLKAAKTSFVESASDFLTVLLFAEDLNKKIIKLEYYLRLIRYGFFEFDTSFAHIVQTAKIIPLKLNPSFTPATINKIPYQEKDNNLLSALLRAESGIAEYINIALQSFDQTLHIENIKIRFVQLMQCLEMCLNNFIYESTSQIIAQHTSILLSRDKEQRNTIYNEVIEFYEIKKNILIGNSASYNNNISFQNILKTKVETLENMSRDILKKLIRLNIKEKEQFMYELSLKASQIHQKM</sequence>
<keyword evidence="2" id="KW-1185">Reference proteome</keyword>
<dbReference type="Proteomes" id="UP001595906">
    <property type="component" value="Unassembled WGS sequence"/>
</dbReference>
<comment type="caution">
    <text evidence="1">The sequence shown here is derived from an EMBL/GenBank/DDBJ whole genome shotgun (WGS) entry which is preliminary data.</text>
</comment>
<accession>A0ABV8PT36</accession>
<evidence type="ECO:0000313" key="2">
    <source>
        <dbReference type="Proteomes" id="UP001595906"/>
    </source>
</evidence>
<protein>
    <submittedName>
        <fullName evidence="1">Uncharacterized protein</fullName>
    </submittedName>
</protein>